<protein>
    <recommendedName>
        <fullName evidence="4">Integrase catalytic domain-containing protein</fullName>
    </recommendedName>
</protein>
<dbReference type="SUPFAM" id="SSF56672">
    <property type="entry name" value="DNA/RNA polymerases"/>
    <property type="match status" value="1"/>
</dbReference>
<accession>A0AAQ3TU93</accession>
<dbReference type="InterPro" id="IPR039537">
    <property type="entry name" value="Retrotran_Ty1/copia-like"/>
</dbReference>
<dbReference type="Pfam" id="PF25597">
    <property type="entry name" value="SH3_retrovirus"/>
    <property type="match status" value="1"/>
</dbReference>
<feature type="region of interest" description="Disordered" evidence="3">
    <location>
        <begin position="767"/>
        <end position="792"/>
    </location>
</feature>
<dbReference type="EMBL" id="CP144750">
    <property type="protein sequence ID" value="WVZ80594.1"/>
    <property type="molecule type" value="Genomic_DNA"/>
</dbReference>
<dbReference type="InterPro" id="IPR012337">
    <property type="entry name" value="RNaseH-like_sf"/>
</dbReference>
<evidence type="ECO:0000256" key="1">
    <source>
        <dbReference type="ARBA" id="ARBA00022723"/>
    </source>
</evidence>
<dbReference type="InterPro" id="IPR036397">
    <property type="entry name" value="RNaseH_sf"/>
</dbReference>
<dbReference type="InterPro" id="IPR057670">
    <property type="entry name" value="SH3_retrovirus"/>
</dbReference>
<dbReference type="GO" id="GO:0003676">
    <property type="term" value="F:nucleic acid binding"/>
    <property type="evidence" value="ECO:0007669"/>
    <property type="project" value="InterPro"/>
</dbReference>
<evidence type="ECO:0000313" key="5">
    <source>
        <dbReference type="EMBL" id="WVZ80594.1"/>
    </source>
</evidence>
<dbReference type="PANTHER" id="PTHR42648">
    <property type="entry name" value="TRANSPOSASE, PUTATIVE-RELATED"/>
    <property type="match status" value="1"/>
</dbReference>
<dbReference type="Pfam" id="PF07727">
    <property type="entry name" value="RVT_2"/>
    <property type="match status" value="1"/>
</dbReference>
<keyword evidence="2" id="KW-0378">Hydrolase</keyword>
<gene>
    <name evidence="5" type="ORF">U9M48_028056</name>
</gene>
<dbReference type="GO" id="GO:0016787">
    <property type="term" value="F:hydrolase activity"/>
    <property type="evidence" value="ECO:0007669"/>
    <property type="project" value="UniProtKB-KW"/>
</dbReference>
<keyword evidence="6" id="KW-1185">Reference proteome</keyword>
<feature type="domain" description="Integrase catalytic" evidence="4">
    <location>
        <begin position="74"/>
        <end position="161"/>
    </location>
</feature>
<proteinExistence type="predicted"/>
<dbReference type="CDD" id="cd09272">
    <property type="entry name" value="RNase_HI_RT_Ty1"/>
    <property type="match status" value="1"/>
</dbReference>
<dbReference type="InterPro" id="IPR001584">
    <property type="entry name" value="Integrase_cat-core"/>
</dbReference>
<sequence>HCRLGHINKKRVEKLHKDGLLNSFDYESFETCESCLFGKMTKAPFTGQGERASEILALVHTDVCGPMSSVARGEYLSHEFNDHLSSCGIVPQLTPPGTPQWNGFSERRNRTLLDMVRSMMSQTDLPLSFWSYALKAAAFTLNRLPSKSMEKTPYEIWTGKSPKLSFLKIWSCEAYVKRLTSNKLHPKSDKCYFVGYSKETKGYYFYIREDAKVFVARNGVFLEKEFLLKDETNRNQVQLEEVRETLENGSDPTDFQQDESNVEYSVETPLAPRRSQRAHRAPDHDMFLTMGQHDVLLLDNDEPKTYKEAVMGPDSEKWLEAMRSELKPMADNQVWNLVEPLDQVRPIECKWVFKKKIDADGNVHIYKARLVAKGYRQIQGVDYDETFSSVAMLKSIRILLVIAAYHDYEVWQMDVKTAFLNGNLSENNAGKVCKLLKSIYGLKQASQSWNLRFDEVVKGFGFMKNVEEPCLYKKVGGSTLVFLVLYVDDILLIGNNIPMLEAMNDSLRKTYILGIKIYRDRSKRLIGLSQSTYIDKVLKWFNLHDSKKGFLPMSPGMILSKTQCPSTTDEQKSMSEIPYASAIGSIMYAMICTCLDVSFALSVTSRYQSCPGEGHWIAVKNILKYLRRTKDAFLLFGGEEELVVKGYTDAGFQTDKDDSRSQAGFAFCLNGGALECSKQDTVVDSATEAEYIATSKATKEAVWIREFVFELGVVPSASSPLDLYCDNIGAIAQAKEPRPSVPGRSWRCWAAILPGGSDAAVRKLLSGKEERKSQRRVAPRKKISDGVTYGGG</sequence>
<reference evidence="5 6" key="1">
    <citation type="submission" date="2024-02" db="EMBL/GenBank/DDBJ databases">
        <title>High-quality chromosome-scale genome assembly of Pensacola bahiagrass (Paspalum notatum Flugge var. saurae).</title>
        <authorList>
            <person name="Vega J.M."/>
            <person name="Podio M."/>
            <person name="Orjuela J."/>
            <person name="Siena L.A."/>
            <person name="Pessino S.C."/>
            <person name="Combes M.C."/>
            <person name="Mariac C."/>
            <person name="Albertini E."/>
            <person name="Pupilli F."/>
            <person name="Ortiz J.P.A."/>
            <person name="Leblanc O."/>
        </authorList>
    </citation>
    <scope>NUCLEOTIDE SEQUENCE [LARGE SCALE GENOMIC DNA]</scope>
    <source>
        <strain evidence="5">R1</strain>
        <tissue evidence="5">Leaf</tissue>
    </source>
</reference>
<dbReference type="Proteomes" id="UP001341281">
    <property type="component" value="Chromosome 06"/>
</dbReference>
<dbReference type="Pfam" id="PF13976">
    <property type="entry name" value="gag_pre-integrs"/>
    <property type="match status" value="1"/>
</dbReference>
<evidence type="ECO:0000313" key="6">
    <source>
        <dbReference type="Proteomes" id="UP001341281"/>
    </source>
</evidence>
<evidence type="ECO:0000256" key="3">
    <source>
        <dbReference type="SAM" id="MobiDB-lite"/>
    </source>
</evidence>
<dbReference type="PROSITE" id="PS50994">
    <property type="entry name" value="INTEGRASE"/>
    <property type="match status" value="1"/>
</dbReference>
<keyword evidence="1" id="KW-0479">Metal-binding</keyword>
<dbReference type="InterPro" id="IPR025724">
    <property type="entry name" value="GAG-pre-integrase_dom"/>
</dbReference>
<organism evidence="5 6">
    <name type="scientific">Paspalum notatum var. saurae</name>
    <dbReference type="NCBI Taxonomy" id="547442"/>
    <lineage>
        <taxon>Eukaryota</taxon>
        <taxon>Viridiplantae</taxon>
        <taxon>Streptophyta</taxon>
        <taxon>Embryophyta</taxon>
        <taxon>Tracheophyta</taxon>
        <taxon>Spermatophyta</taxon>
        <taxon>Magnoliopsida</taxon>
        <taxon>Liliopsida</taxon>
        <taxon>Poales</taxon>
        <taxon>Poaceae</taxon>
        <taxon>PACMAD clade</taxon>
        <taxon>Panicoideae</taxon>
        <taxon>Andropogonodae</taxon>
        <taxon>Paspaleae</taxon>
        <taxon>Paspalinae</taxon>
        <taxon>Paspalum</taxon>
    </lineage>
</organism>
<dbReference type="Gene3D" id="3.30.420.10">
    <property type="entry name" value="Ribonuclease H-like superfamily/Ribonuclease H"/>
    <property type="match status" value="1"/>
</dbReference>
<name>A0AAQ3TU93_PASNO</name>
<dbReference type="InterPro" id="IPR013103">
    <property type="entry name" value="RVT_2"/>
</dbReference>
<dbReference type="PANTHER" id="PTHR42648:SF27">
    <property type="entry name" value="RNA-DIRECTED DNA POLYMERASE"/>
    <property type="match status" value="1"/>
</dbReference>
<evidence type="ECO:0000256" key="2">
    <source>
        <dbReference type="ARBA" id="ARBA00022801"/>
    </source>
</evidence>
<dbReference type="GO" id="GO:0046872">
    <property type="term" value="F:metal ion binding"/>
    <property type="evidence" value="ECO:0007669"/>
    <property type="project" value="UniProtKB-KW"/>
</dbReference>
<dbReference type="GO" id="GO:0015074">
    <property type="term" value="P:DNA integration"/>
    <property type="evidence" value="ECO:0007669"/>
    <property type="project" value="InterPro"/>
</dbReference>
<dbReference type="SUPFAM" id="SSF53098">
    <property type="entry name" value="Ribonuclease H-like"/>
    <property type="match status" value="1"/>
</dbReference>
<dbReference type="InterPro" id="IPR043502">
    <property type="entry name" value="DNA/RNA_pol_sf"/>
</dbReference>
<dbReference type="AlphaFoldDB" id="A0AAQ3TU93"/>
<evidence type="ECO:0000259" key="4">
    <source>
        <dbReference type="PROSITE" id="PS50994"/>
    </source>
</evidence>
<feature type="non-terminal residue" evidence="5">
    <location>
        <position position="792"/>
    </location>
</feature>